<dbReference type="Proteomes" id="UP001203297">
    <property type="component" value="Unassembled WGS sequence"/>
</dbReference>
<name>A0AAD4M494_9AGAM</name>
<evidence type="ECO:0008006" key="4">
    <source>
        <dbReference type="Google" id="ProtNLM"/>
    </source>
</evidence>
<evidence type="ECO:0000313" key="2">
    <source>
        <dbReference type="EMBL" id="KAI0301136.1"/>
    </source>
</evidence>
<feature type="signal peptide" evidence="1">
    <location>
        <begin position="1"/>
        <end position="24"/>
    </location>
</feature>
<evidence type="ECO:0000256" key="1">
    <source>
        <dbReference type="SAM" id="SignalP"/>
    </source>
</evidence>
<comment type="caution">
    <text evidence="2">The sequence shown here is derived from an EMBL/GenBank/DDBJ whole genome shotgun (WGS) entry which is preliminary data.</text>
</comment>
<keyword evidence="1" id="KW-0732">Signal</keyword>
<accession>A0AAD4M494</accession>
<reference evidence="2" key="1">
    <citation type="journal article" date="2022" name="New Phytol.">
        <title>Evolutionary transition to the ectomycorrhizal habit in the genomes of a hyperdiverse lineage of mushroom-forming fungi.</title>
        <authorList>
            <person name="Looney B."/>
            <person name="Miyauchi S."/>
            <person name="Morin E."/>
            <person name="Drula E."/>
            <person name="Courty P.E."/>
            <person name="Kohler A."/>
            <person name="Kuo A."/>
            <person name="LaButti K."/>
            <person name="Pangilinan J."/>
            <person name="Lipzen A."/>
            <person name="Riley R."/>
            <person name="Andreopoulos W."/>
            <person name="He G."/>
            <person name="Johnson J."/>
            <person name="Nolan M."/>
            <person name="Tritt A."/>
            <person name="Barry K.W."/>
            <person name="Grigoriev I.V."/>
            <person name="Nagy L.G."/>
            <person name="Hibbett D."/>
            <person name="Henrissat B."/>
            <person name="Matheny P.B."/>
            <person name="Labbe J."/>
            <person name="Martin F.M."/>
        </authorList>
    </citation>
    <scope>NUCLEOTIDE SEQUENCE</scope>
    <source>
        <strain evidence="2">BPL690</strain>
    </source>
</reference>
<proteinExistence type="predicted"/>
<evidence type="ECO:0000313" key="3">
    <source>
        <dbReference type="Proteomes" id="UP001203297"/>
    </source>
</evidence>
<sequence length="124" mass="14003">MAVPKPTLLSALLSFVSPSWPVSAHLACKWISQRYRASDESRLLGMAVSSFWDASQWSGVMYFPPPFRGAFSSGRRDSHGGRPAACVVWLIGTYRDFHHHRLCRSGTFDSCLLWVIPELYLKVE</sequence>
<dbReference type="AlphaFoldDB" id="A0AAD4M494"/>
<keyword evidence="3" id="KW-1185">Reference proteome</keyword>
<organism evidence="2 3">
    <name type="scientific">Multifurca ochricompacta</name>
    <dbReference type="NCBI Taxonomy" id="376703"/>
    <lineage>
        <taxon>Eukaryota</taxon>
        <taxon>Fungi</taxon>
        <taxon>Dikarya</taxon>
        <taxon>Basidiomycota</taxon>
        <taxon>Agaricomycotina</taxon>
        <taxon>Agaricomycetes</taxon>
        <taxon>Russulales</taxon>
        <taxon>Russulaceae</taxon>
        <taxon>Multifurca</taxon>
    </lineage>
</organism>
<protein>
    <recommendedName>
        <fullName evidence="4">Secreted protein</fullName>
    </recommendedName>
</protein>
<dbReference type="EMBL" id="WTXG01000015">
    <property type="protein sequence ID" value="KAI0301136.1"/>
    <property type="molecule type" value="Genomic_DNA"/>
</dbReference>
<gene>
    <name evidence="2" type="ORF">B0F90DRAFT_1668010</name>
</gene>
<feature type="chain" id="PRO_5042059710" description="Secreted protein" evidence="1">
    <location>
        <begin position="25"/>
        <end position="124"/>
    </location>
</feature>